<reference evidence="1" key="1">
    <citation type="submission" date="2014-11" db="EMBL/GenBank/DDBJ databases">
        <authorList>
            <person name="Amaro Gonzalez C."/>
        </authorList>
    </citation>
    <scope>NUCLEOTIDE SEQUENCE</scope>
</reference>
<evidence type="ECO:0000313" key="1">
    <source>
        <dbReference type="EMBL" id="JAH85797.1"/>
    </source>
</evidence>
<accession>A0A0E9W622</accession>
<name>A0A0E9W622_ANGAN</name>
<protein>
    <submittedName>
        <fullName evidence="1">Uncharacterized protein</fullName>
    </submittedName>
</protein>
<proteinExistence type="predicted"/>
<dbReference type="EMBL" id="GBXM01022780">
    <property type="protein sequence ID" value="JAH85797.1"/>
    <property type="molecule type" value="Transcribed_RNA"/>
</dbReference>
<dbReference type="AlphaFoldDB" id="A0A0E9W622"/>
<reference evidence="1" key="2">
    <citation type="journal article" date="2015" name="Fish Shellfish Immunol.">
        <title>Early steps in the European eel (Anguilla anguilla)-Vibrio vulnificus interaction in the gills: Role of the RtxA13 toxin.</title>
        <authorList>
            <person name="Callol A."/>
            <person name="Pajuelo D."/>
            <person name="Ebbesson L."/>
            <person name="Teles M."/>
            <person name="MacKenzie S."/>
            <person name="Amaro C."/>
        </authorList>
    </citation>
    <scope>NUCLEOTIDE SEQUENCE</scope>
</reference>
<organism evidence="1">
    <name type="scientific">Anguilla anguilla</name>
    <name type="common">European freshwater eel</name>
    <name type="synonym">Muraena anguilla</name>
    <dbReference type="NCBI Taxonomy" id="7936"/>
    <lineage>
        <taxon>Eukaryota</taxon>
        <taxon>Metazoa</taxon>
        <taxon>Chordata</taxon>
        <taxon>Craniata</taxon>
        <taxon>Vertebrata</taxon>
        <taxon>Euteleostomi</taxon>
        <taxon>Actinopterygii</taxon>
        <taxon>Neopterygii</taxon>
        <taxon>Teleostei</taxon>
        <taxon>Anguilliformes</taxon>
        <taxon>Anguillidae</taxon>
        <taxon>Anguilla</taxon>
    </lineage>
</organism>
<sequence length="46" mass="5248">MAPVWQYFSVRESFNRQDCPGLRVQGRLLIDQVPAVRTTTADKLAI</sequence>